<keyword evidence="7" id="KW-1185">Reference proteome</keyword>
<accession>A0A7X0PA30</accession>
<dbReference type="InterPro" id="IPR058163">
    <property type="entry name" value="LysR-type_TF_proteobact-type"/>
</dbReference>
<dbReference type="PANTHER" id="PTHR30537:SF72">
    <property type="entry name" value="LYSR FAMILY TRANSCRIPTIONAL REGULATOR"/>
    <property type="match status" value="1"/>
</dbReference>
<reference evidence="6 7" key="1">
    <citation type="submission" date="2020-08" db="EMBL/GenBank/DDBJ databases">
        <title>Functional genomics of gut bacteria from endangered species of beetles.</title>
        <authorList>
            <person name="Carlos-Shanley C."/>
        </authorList>
    </citation>
    <scope>NUCLEOTIDE SEQUENCE [LARGE SCALE GENOMIC DNA]</scope>
    <source>
        <strain evidence="6 7">S00198</strain>
    </source>
</reference>
<organism evidence="6 7">
    <name type="scientific">Acidovorax soli</name>
    <dbReference type="NCBI Taxonomy" id="592050"/>
    <lineage>
        <taxon>Bacteria</taxon>
        <taxon>Pseudomonadati</taxon>
        <taxon>Pseudomonadota</taxon>
        <taxon>Betaproteobacteria</taxon>
        <taxon>Burkholderiales</taxon>
        <taxon>Comamonadaceae</taxon>
        <taxon>Acidovorax</taxon>
    </lineage>
</organism>
<dbReference type="PROSITE" id="PS50931">
    <property type="entry name" value="HTH_LYSR"/>
    <property type="match status" value="1"/>
</dbReference>
<dbReference type="AlphaFoldDB" id="A0A7X0PA30"/>
<feature type="domain" description="HTH lysR-type" evidence="5">
    <location>
        <begin position="1"/>
        <end position="59"/>
    </location>
</feature>
<dbReference type="InterPro" id="IPR036390">
    <property type="entry name" value="WH_DNA-bd_sf"/>
</dbReference>
<dbReference type="InterPro" id="IPR000847">
    <property type="entry name" value="LysR_HTH_N"/>
</dbReference>
<dbReference type="InterPro" id="IPR005119">
    <property type="entry name" value="LysR_subst-bd"/>
</dbReference>
<comment type="caution">
    <text evidence="6">The sequence shown here is derived from an EMBL/GenBank/DDBJ whole genome shotgun (WGS) entry which is preliminary data.</text>
</comment>
<evidence type="ECO:0000256" key="1">
    <source>
        <dbReference type="ARBA" id="ARBA00009437"/>
    </source>
</evidence>
<gene>
    <name evidence="6" type="ORF">HNP48_000772</name>
</gene>
<dbReference type="RefSeq" id="WP_184855503.1">
    <property type="nucleotide sequence ID" value="NZ_JACHLK010000001.1"/>
</dbReference>
<dbReference type="Gene3D" id="3.40.190.290">
    <property type="match status" value="1"/>
</dbReference>
<dbReference type="FunFam" id="1.10.10.10:FF:000001">
    <property type="entry name" value="LysR family transcriptional regulator"/>
    <property type="match status" value="1"/>
</dbReference>
<keyword evidence="2" id="KW-0805">Transcription regulation</keyword>
<proteinExistence type="inferred from homology"/>
<keyword evidence="4" id="KW-0804">Transcription</keyword>
<evidence type="ECO:0000256" key="3">
    <source>
        <dbReference type="ARBA" id="ARBA00023125"/>
    </source>
</evidence>
<dbReference type="EMBL" id="JACHLK010000001">
    <property type="protein sequence ID" value="MBB6558108.1"/>
    <property type="molecule type" value="Genomic_DNA"/>
</dbReference>
<dbReference type="GO" id="GO:0003700">
    <property type="term" value="F:DNA-binding transcription factor activity"/>
    <property type="evidence" value="ECO:0007669"/>
    <property type="project" value="InterPro"/>
</dbReference>
<evidence type="ECO:0000313" key="6">
    <source>
        <dbReference type="EMBL" id="MBB6558108.1"/>
    </source>
</evidence>
<evidence type="ECO:0000313" key="7">
    <source>
        <dbReference type="Proteomes" id="UP000575083"/>
    </source>
</evidence>
<dbReference type="GO" id="GO:0006351">
    <property type="term" value="P:DNA-templated transcription"/>
    <property type="evidence" value="ECO:0007669"/>
    <property type="project" value="TreeGrafter"/>
</dbReference>
<keyword evidence="3 6" id="KW-0238">DNA-binding</keyword>
<dbReference type="InterPro" id="IPR036388">
    <property type="entry name" value="WH-like_DNA-bd_sf"/>
</dbReference>
<name>A0A7X0PA30_9BURK</name>
<comment type="similarity">
    <text evidence="1">Belongs to the LysR transcriptional regulatory family.</text>
</comment>
<evidence type="ECO:0000259" key="5">
    <source>
        <dbReference type="PROSITE" id="PS50931"/>
    </source>
</evidence>
<dbReference type="CDD" id="cd08472">
    <property type="entry name" value="PBP2_CrgA_like_3"/>
    <property type="match status" value="1"/>
</dbReference>
<dbReference type="GO" id="GO:0043565">
    <property type="term" value="F:sequence-specific DNA binding"/>
    <property type="evidence" value="ECO:0007669"/>
    <property type="project" value="TreeGrafter"/>
</dbReference>
<evidence type="ECO:0000256" key="2">
    <source>
        <dbReference type="ARBA" id="ARBA00023015"/>
    </source>
</evidence>
<dbReference type="Gene3D" id="1.10.10.10">
    <property type="entry name" value="Winged helix-like DNA-binding domain superfamily/Winged helix DNA-binding domain"/>
    <property type="match status" value="1"/>
</dbReference>
<sequence>MDRFDAMRLFTRIVELGSFTQAAEDLQLPRATVTLAVQQLEKRLGARLLHRTTRHVSPTQDGEAYYARCQQLLADLDETEAAFASAGQQPKGKLRVDLQGTLARYFVLPRIGEFFARYPGVELELGMGDRLVDLVRERVDCVMRGGEPADSSMVGRRVAQLAQVTCASRTYLARHGVPRSVDELRGHRAVNYLSSRTGKPMPLDFVVDGAPRSVQLKGAVSVTDAFAYVACCTAGLGIIQVPRYHLEPQLADGSLVEVLADFRPPPMPVTVLYPHSRQLSPRVRVFVDWLAEVMANAR</sequence>
<dbReference type="Pfam" id="PF00126">
    <property type="entry name" value="HTH_1"/>
    <property type="match status" value="1"/>
</dbReference>
<dbReference type="Pfam" id="PF03466">
    <property type="entry name" value="LysR_substrate"/>
    <property type="match status" value="1"/>
</dbReference>
<dbReference type="SUPFAM" id="SSF53850">
    <property type="entry name" value="Periplasmic binding protein-like II"/>
    <property type="match status" value="1"/>
</dbReference>
<protein>
    <submittedName>
        <fullName evidence="6">DNA-binding transcriptional LysR family regulator</fullName>
    </submittedName>
</protein>
<dbReference type="Proteomes" id="UP000575083">
    <property type="component" value="Unassembled WGS sequence"/>
</dbReference>
<dbReference type="FunFam" id="3.40.190.290:FF:000001">
    <property type="entry name" value="Transcriptional regulator, LysR family"/>
    <property type="match status" value="1"/>
</dbReference>
<evidence type="ECO:0000256" key="4">
    <source>
        <dbReference type="ARBA" id="ARBA00023163"/>
    </source>
</evidence>
<dbReference type="PANTHER" id="PTHR30537">
    <property type="entry name" value="HTH-TYPE TRANSCRIPTIONAL REGULATOR"/>
    <property type="match status" value="1"/>
</dbReference>
<dbReference type="SUPFAM" id="SSF46785">
    <property type="entry name" value="Winged helix' DNA-binding domain"/>
    <property type="match status" value="1"/>
</dbReference>